<dbReference type="Pfam" id="PF02563">
    <property type="entry name" value="Poly_export"/>
    <property type="match status" value="1"/>
</dbReference>
<feature type="domain" description="SLBB" evidence="18">
    <location>
        <begin position="261"/>
        <end position="346"/>
    </location>
</feature>
<feature type="signal peptide" evidence="15">
    <location>
        <begin position="1"/>
        <end position="21"/>
    </location>
</feature>
<evidence type="ECO:0000313" key="20">
    <source>
        <dbReference type="Proteomes" id="UP000427820"/>
    </source>
</evidence>
<dbReference type="KEGG" id="panm:D3795_11480"/>
<keyword evidence="7 15" id="KW-0732">Signal</keyword>
<keyword evidence="5" id="KW-0762">Sugar transport</keyword>
<organism evidence="19 20">
    <name type="scientific">Pseudidiomarina andamanensis</name>
    <dbReference type="NCBI Taxonomy" id="1940690"/>
    <lineage>
        <taxon>Bacteria</taxon>
        <taxon>Pseudomonadati</taxon>
        <taxon>Pseudomonadota</taxon>
        <taxon>Gammaproteobacteria</taxon>
        <taxon>Alteromonadales</taxon>
        <taxon>Idiomarinaceae</taxon>
        <taxon>Pseudidiomarina</taxon>
    </lineage>
</organism>
<evidence type="ECO:0000256" key="11">
    <source>
        <dbReference type="ARBA" id="ARBA00023136"/>
    </source>
</evidence>
<dbReference type="InterPro" id="IPR054765">
    <property type="entry name" value="SLBB_dom"/>
</dbReference>
<dbReference type="GO" id="GO:0009279">
    <property type="term" value="C:cell outer membrane"/>
    <property type="evidence" value="ECO:0007669"/>
    <property type="project" value="UniProtKB-SubCell"/>
</dbReference>
<evidence type="ECO:0000256" key="4">
    <source>
        <dbReference type="ARBA" id="ARBA00022452"/>
    </source>
</evidence>
<name>A0AA92EUG7_9GAMM</name>
<dbReference type="AlphaFoldDB" id="A0AA92EUG7"/>
<dbReference type="InterPro" id="IPR003715">
    <property type="entry name" value="Poly_export_N"/>
</dbReference>
<comment type="subcellular location">
    <subcellularLocation>
        <location evidence="1">Cell outer membrane</location>
        <topology evidence="1">Multi-pass membrane protein</topology>
    </subcellularLocation>
</comment>
<keyword evidence="14" id="KW-0449">Lipoprotein</keyword>
<dbReference type="Pfam" id="PF22461">
    <property type="entry name" value="SLBB_2"/>
    <property type="match status" value="2"/>
</dbReference>
<evidence type="ECO:0000256" key="5">
    <source>
        <dbReference type="ARBA" id="ARBA00022597"/>
    </source>
</evidence>
<feature type="domain" description="Outer-membrane lipoprotein Wza C-terminal" evidence="17">
    <location>
        <begin position="349"/>
        <end position="376"/>
    </location>
</feature>
<keyword evidence="4" id="KW-1134">Transmembrane beta strand</keyword>
<evidence type="ECO:0000256" key="12">
    <source>
        <dbReference type="ARBA" id="ARBA00023139"/>
    </source>
</evidence>
<reference evidence="19 20" key="1">
    <citation type="submission" date="2018-09" db="EMBL/GenBank/DDBJ databases">
        <title>Whole genome sequencing of Idiomarina andamanensis W-5T (LMG 29773T= JCM 31645T).</title>
        <authorList>
            <person name="Das S.K."/>
        </authorList>
    </citation>
    <scope>NUCLEOTIDE SEQUENCE [LARGE SCALE GENOMIC DNA]</scope>
    <source>
        <strain evidence="19 20">W-5T</strain>
    </source>
</reference>
<feature type="domain" description="Polysaccharide export protein N-terminal" evidence="16">
    <location>
        <begin position="87"/>
        <end position="170"/>
    </location>
</feature>
<dbReference type="GO" id="GO:0006811">
    <property type="term" value="P:monoatomic ion transport"/>
    <property type="evidence" value="ECO:0007669"/>
    <property type="project" value="UniProtKB-KW"/>
</dbReference>
<evidence type="ECO:0000313" key="19">
    <source>
        <dbReference type="EMBL" id="QGT96742.1"/>
    </source>
</evidence>
<evidence type="ECO:0000256" key="2">
    <source>
        <dbReference type="ARBA" id="ARBA00009450"/>
    </source>
</evidence>
<accession>A0AA92EUG7</accession>
<dbReference type="PANTHER" id="PTHR33619">
    <property type="entry name" value="POLYSACCHARIDE EXPORT PROTEIN GFCE-RELATED"/>
    <property type="match status" value="1"/>
</dbReference>
<evidence type="ECO:0000256" key="10">
    <source>
        <dbReference type="ARBA" id="ARBA00023114"/>
    </source>
</evidence>
<dbReference type="GO" id="GO:0046930">
    <property type="term" value="C:pore complex"/>
    <property type="evidence" value="ECO:0007669"/>
    <property type="project" value="UniProtKB-KW"/>
</dbReference>
<dbReference type="Proteomes" id="UP000427820">
    <property type="component" value="Chromosome"/>
</dbReference>
<sequence>MKSKLITVFTASLLATSCAFAPGSHIPQADRTLFDDETRQVEYDEFSQADLEKLVRTYSISPMLLAELNQPQPKPEFNDRLQEQLDNYDYAVGKGDVLMITVWNHPELTIPAGSQRRAEESGNWVHNDGTIFYPYIGKVKVEGLRVTEIRDIIAFRLAKYIESPQVDVSVAAFRSQRIYVTGEVKTPGVVPVTNLPMTLIEAVNKSGGLTENADWNRVILTRNDQDLVFNLRELYQQGNTHQNILLKPNDIVHIARNDENKVFVLGEVRRPQTQVMSLNGMTLAEALANAGGIYEMAADPTGIFVIREADAATGRVADLYQLNMKNATALVLAEQFKLKERDIIYVTAAPVARWNRLISQILPTVTGIYQVGRARDELSQ</sequence>
<dbReference type="Pfam" id="PF18412">
    <property type="entry name" value="Wza_C"/>
    <property type="match status" value="1"/>
</dbReference>
<evidence type="ECO:0000256" key="6">
    <source>
        <dbReference type="ARBA" id="ARBA00022692"/>
    </source>
</evidence>
<keyword evidence="12" id="KW-0564">Palmitate</keyword>
<evidence type="ECO:0000256" key="3">
    <source>
        <dbReference type="ARBA" id="ARBA00022448"/>
    </source>
</evidence>
<protein>
    <submittedName>
        <fullName evidence="19">Polysaccharide export protein Wza</fullName>
    </submittedName>
</protein>
<gene>
    <name evidence="19" type="ORF">D3795_11480</name>
</gene>
<dbReference type="PANTHER" id="PTHR33619:SF3">
    <property type="entry name" value="POLYSACCHARIDE EXPORT PROTEIN GFCE-RELATED"/>
    <property type="match status" value="1"/>
</dbReference>
<keyword evidence="10" id="KW-0626">Porin</keyword>
<dbReference type="GO" id="GO:0015159">
    <property type="term" value="F:polysaccharide transmembrane transporter activity"/>
    <property type="evidence" value="ECO:0007669"/>
    <property type="project" value="InterPro"/>
</dbReference>
<dbReference type="Gene3D" id="3.30.1950.10">
    <property type="entry name" value="wza like domain"/>
    <property type="match status" value="1"/>
</dbReference>
<dbReference type="NCBIfam" id="NF011658">
    <property type="entry name" value="PRK15078.1"/>
    <property type="match status" value="1"/>
</dbReference>
<dbReference type="RefSeq" id="WP_156268872.1">
    <property type="nucleotide sequence ID" value="NZ_CP032551.1"/>
</dbReference>
<keyword evidence="3" id="KW-0813">Transport</keyword>
<evidence type="ECO:0000259" key="18">
    <source>
        <dbReference type="Pfam" id="PF22461"/>
    </source>
</evidence>
<dbReference type="InterPro" id="IPR049712">
    <property type="entry name" value="Poly_export"/>
</dbReference>
<dbReference type="PROSITE" id="PS51257">
    <property type="entry name" value="PROKAR_LIPOPROTEIN"/>
    <property type="match status" value="1"/>
</dbReference>
<evidence type="ECO:0000256" key="8">
    <source>
        <dbReference type="ARBA" id="ARBA00023047"/>
    </source>
</evidence>
<feature type="chain" id="PRO_5041676083" evidence="15">
    <location>
        <begin position="22"/>
        <end position="380"/>
    </location>
</feature>
<dbReference type="Gene3D" id="3.10.560.10">
    <property type="entry name" value="Outer membrane lipoprotein wza domain like"/>
    <property type="match status" value="2"/>
</dbReference>
<dbReference type="Gene3D" id="1.20.5.70">
    <property type="match status" value="1"/>
</dbReference>
<feature type="domain" description="SLBB" evidence="18">
    <location>
        <begin position="176"/>
        <end position="254"/>
    </location>
</feature>
<evidence type="ECO:0000256" key="15">
    <source>
        <dbReference type="SAM" id="SignalP"/>
    </source>
</evidence>
<dbReference type="GO" id="GO:0015288">
    <property type="term" value="F:porin activity"/>
    <property type="evidence" value="ECO:0007669"/>
    <property type="project" value="UniProtKB-KW"/>
</dbReference>
<keyword evidence="13" id="KW-0998">Cell outer membrane</keyword>
<keyword evidence="8" id="KW-0625">Polysaccharide transport</keyword>
<evidence type="ECO:0000256" key="13">
    <source>
        <dbReference type="ARBA" id="ARBA00023237"/>
    </source>
</evidence>
<dbReference type="InterPro" id="IPR040716">
    <property type="entry name" value="Wza_C"/>
</dbReference>
<keyword evidence="6" id="KW-0812">Transmembrane</keyword>
<dbReference type="EMBL" id="CP032551">
    <property type="protein sequence ID" value="QGT96742.1"/>
    <property type="molecule type" value="Genomic_DNA"/>
</dbReference>
<evidence type="ECO:0000259" key="17">
    <source>
        <dbReference type="Pfam" id="PF18412"/>
    </source>
</evidence>
<evidence type="ECO:0000256" key="7">
    <source>
        <dbReference type="ARBA" id="ARBA00022729"/>
    </source>
</evidence>
<evidence type="ECO:0000256" key="14">
    <source>
        <dbReference type="ARBA" id="ARBA00023288"/>
    </source>
</evidence>
<proteinExistence type="inferred from homology"/>
<evidence type="ECO:0000259" key="16">
    <source>
        <dbReference type="Pfam" id="PF02563"/>
    </source>
</evidence>
<evidence type="ECO:0000256" key="1">
    <source>
        <dbReference type="ARBA" id="ARBA00004571"/>
    </source>
</evidence>
<keyword evidence="11" id="KW-0472">Membrane</keyword>
<keyword evidence="9" id="KW-0406">Ion transport</keyword>
<evidence type="ECO:0000256" key="9">
    <source>
        <dbReference type="ARBA" id="ARBA00023065"/>
    </source>
</evidence>
<comment type="similarity">
    <text evidence="2">Belongs to the BexD/CtrA/VexA family.</text>
</comment>
<keyword evidence="20" id="KW-1185">Reference proteome</keyword>